<feature type="domain" description="Halobacterial output" evidence="1">
    <location>
        <begin position="8"/>
        <end position="81"/>
    </location>
</feature>
<gene>
    <name evidence="2" type="ORF">EGD98_02065</name>
</gene>
<dbReference type="AlphaFoldDB" id="A0A8J7YAM7"/>
<dbReference type="Proteomes" id="UP000783863">
    <property type="component" value="Unassembled WGS sequence"/>
</dbReference>
<protein>
    <recommendedName>
        <fullName evidence="1">Halobacterial output domain-containing protein</fullName>
    </recommendedName>
</protein>
<dbReference type="RefSeq" id="WP_220586688.1">
    <property type="nucleotide sequence ID" value="NZ_RKLQ01000001.1"/>
</dbReference>
<comment type="caution">
    <text evidence="2">The sequence shown here is derived from an EMBL/GenBank/DDBJ whole genome shotgun (WGS) entry which is preliminary data.</text>
</comment>
<sequence length="90" mass="9560">MEHTRNPDTSMTVAVVEAVSSFENCEPTTLAPLYRVVDTDALDALFATGPGASGDRGCAVSFEFSDSHVTIENSERIVVEPATATRVPSN</sequence>
<dbReference type="InterPro" id="IPR040624">
    <property type="entry name" value="HalOD1"/>
</dbReference>
<organism evidence="2 3">
    <name type="scientific">Haloarcula salinisoli</name>
    <dbReference type="NCBI Taxonomy" id="2487746"/>
    <lineage>
        <taxon>Archaea</taxon>
        <taxon>Methanobacteriati</taxon>
        <taxon>Methanobacteriota</taxon>
        <taxon>Stenosarchaea group</taxon>
        <taxon>Halobacteria</taxon>
        <taxon>Halobacteriales</taxon>
        <taxon>Haloarculaceae</taxon>
        <taxon>Haloarcula</taxon>
    </lineage>
</organism>
<proteinExistence type="predicted"/>
<accession>A0A8J7YAM7</accession>
<dbReference type="Pfam" id="PF18545">
    <property type="entry name" value="HalOD1"/>
    <property type="match status" value="1"/>
</dbReference>
<evidence type="ECO:0000313" key="2">
    <source>
        <dbReference type="EMBL" id="MBX0302450.1"/>
    </source>
</evidence>
<name>A0A8J7YAM7_9EURY</name>
<keyword evidence="3" id="KW-1185">Reference proteome</keyword>
<dbReference type="EMBL" id="RKLQ01000001">
    <property type="protein sequence ID" value="MBX0302450.1"/>
    <property type="molecule type" value="Genomic_DNA"/>
</dbReference>
<reference evidence="2" key="1">
    <citation type="submission" date="2021-06" db="EMBL/GenBank/DDBJ databases">
        <title>Halomicroarcula sp. F24A a new haloarchaeum isolated from saline soil.</title>
        <authorList>
            <person name="Duran-Viseras A."/>
            <person name="Sanchez-Porro C."/>
            <person name="Ventosa A."/>
        </authorList>
    </citation>
    <scope>NUCLEOTIDE SEQUENCE</scope>
    <source>
        <strain evidence="2">F24A</strain>
    </source>
</reference>
<evidence type="ECO:0000313" key="3">
    <source>
        <dbReference type="Proteomes" id="UP000783863"/>
    </source>
</evidence>
<evidence type="ECO:0000259" key="1">
    <source>
        <dbReference type="Pfam" id="PF18545"/>
    </source>
</evidence>